<dbReference type="RefSeq" id="WP_096919601.1">
    <property type="nucleotide sequence ID" value="NZ_CP029487.1"/>
</dbReference>
<feature type="transmembrane region" description="Helical" evidence="1">
    <location>
        <begin position="44"/>
        <end position="68"/>
    </location>
</feature>
<accession>A0A4P9C601</accession>
<gene>
    <name evidence="2" type="ORF">CPZ25_005565</name>
</gene>
<keyword evidence="1" id="KW-1133">Transmembrane helix</keyword>
<organism evidence="2 3">
    <name type="scientific">Eubacterium maltosivorans</name>
    <dbReference type="NCBI Taxonomy" id="2041044"/>
    <lineage>
        <taxon>Bacteria</taxon>
        <taxon>Bacillati</taxon>
        <taxon>Bacillota</taxon>
        <taxon>Clostridia</taxon>
        <taxon>Eubacteriales</taxon>
        <taxon>Eubacteriaceae</taxon>
        <taxon>Eubacterium</taxon>
    </lineage>
</organism>
<keyword evidence="1" id="KW-0812">Transmembrane</keyword>
<keyword evidence="1" id="KW-0472">Membrane</keyword>
<dbReference type="Proteomes" id="UP000218387">
    <property type="component" value="Chromosome"/>
</dbReference>
<evidence type="ECO:0000256" key="1">
    <source>
        <dbReference type="SAM" id="Phobius"/>
    </source>
</evidence>
<proteinExistence type="predicted"/>
<reference evidence="2 3" key="1">
    <citation type="submission" date="2018-05" db="EMBL/GenBank/DDBJ databases">
        <title>Genome comparison of Eubacterium sp.</title>
        <authorList>
            <person name="Feng Y."/>
            <person name="Sanchez-Andrea I."/>
            <person name="Stams A.J.M."/>
            <person name="De Vos W.M."/>
        </authorList>
    </citation>
    <scope>NUCLEOTIDE SEQUENCE [LARGE SCALE GENOMIC DNA]</scope>
    <source>
        <strain evidence="2 3">YI</strain>
    </source>
</reference>
<name>A0A4P9C601_EUBML</name>
<sequence>MKILDVIKEHKLIAVITGVLIFILGPIGLNYLCWIQGWNAEMSVGYYGTMLGAIATITALLVTIDYSLKQSQESFVQMQRKDYENRIYALCDELIDLCSPDYPAEIIGTEEKGEFSFMLYRKERALTLYIIKIQQTYKKFLRFGVDENFLKNNSISNYVDSFCIYINEIITVQKGGESPTSDFSKAIFEEYEKFIKNIGEIPDAIMKKTFS</sequence>
<protein>
    <submittedName>
        <fullName evidence="2">Uncharacterized protein</fullName>
    </submittedName>
</protein>
<dbReference type="KEGG" id="emt:CPZ25_005565"/>
<dbReference type="AlphaFoldDB" id="A0A4P9C601"/>
<feature type="transmembrane region" description="Helical" evidence="1">
    <location>
        <begin position="12"/>
        <end position="32"/>
    </location>
</feature>
<evidence type="ECO:0000313" key="3">
    <source>
        <dbReference type="Proteomes" id="UP000218387"/>
    </source>
</evidence>
<keyword evidence="3" id="KW-1185">Reference proteome</keyword>
<evidence type="ECO:0000313" key="2">
    <source>
        <dbReference type="EMBL" id="QCT70817.1"/>
    </source>
</evidence>
<dbReference type="EMBL" id="CP029487">
    <property type="protein sequence ID" value="QCT70817.1"/>
    <property type="molecule type" value="Genomic_DNA"/>
</dbReference>